<dbReference type="EMBL" id="LFRF01000024">
    <property type="protein sequence ID" value="KND88594.1"/>
    <property type="molecule type" value="Genomic_DNA"/>
</dbReference>
<evidence type="ECO:0000313" key="2">
    <source>
        <dbReference type="EMBL" id="KND88594.1"/>
    </source>
</evidence>
<comment type="caution">
    <text evidence="2">The sequence shown here is derived from an EMBL/GenBank/DDBJ whole genome shotgun (WGS) entry which is preliminary data.</text>
</comment>
<sequence length="212" mass="23193">MSLHVSPASAADAPRSVAIEDAAYGPNPSGAAMFPGPFPPGDQVRVNALRTQLADDPACRWAKVVDSGLEAAGEDGMVAFSMWYFWSTPRDTLPPRPAWGPGTNPDACELFFGAMREEWLRRWAGKPHVYLKQLHTDPAHQRRGAGSMLLKWGVAEADRLGLPTYLEATEEGRPLYEKHGFRPVGKLVTDLSEWNGPAEAETVLMVRPPSES</sequence>
<accession>A0A0L0N3M7</accession>
<gene>
    <name evidence="2" type="ORF">TOPH_06744</name>
</gene>
<protein>
    <recommendedName>
        <fullName evidence="1">N-acetyltransferase domain-containing protein</fullName>
    </recommendedName>
</protein>
<proteinExistence type="predicted"/>
<dbReference type="InterPro" id="IPR016181">
    <property type="entry name" value="Acyl_CoA_acyltransferase"/>
</dbReference>
<dbReference type="STRING" id="1163406.A0A0L0N3M7"/>
<organism evidence="2 3">
    <name type="scientific">Tolypocladium ophioglossoides (strain CBS 100239)</name>
    <name type="common">Snaketongue truffleclub</name>
    <name type="synonym">Elaphocordyceps ophioglossoides</name>
    <dbReference type="NCBI Taxonomy" id="1163406"/>
    <lineage>
        <taxon>Eukaryota</taxon>
        <taxon>Fungi</taxon>
        <taxon>Dikarya</taxon>
        <taxon>Ascomycota</taxon>
        <taxon>Pezizomycotina</taxon>
        <taxon>Sordariomycetes</taxon>
        <taxon>Hypocreomycetidae</taxon>
        <taxon>Hypocreales</taxon>
        <taxon>Ophiocordycipitaceae</taxon>
        <taxon>Tolypocladium</taxon>
    </lineage>
</organism>
<evidence type="ECO:0000313" key="3">
    <source>
        <dbReference type="Proteomes" id="UP000036947"/>
    </source>
</evidence>
<dbReference type="CDD" id="cd04301">
    <property type="entry name" value="NAT_SF"/>
    <property type="match status" value="1"/>
</dbReference>
<dbReference type="PANTHER" id="PTHR42791:SF14">
    <property type="entry name" value="N-ACETYLTRANSFERASE DOMAIN-CONTAINING PROTEIN"/>
    <property type="match status" value="1"/>
</dbReference>
<dbReference type="InterPro" id="IPR000182">
    <property type="entry name" value="GNAT_dom"/>
</dbReference>
<name>A0A0L0N3M7_TOLOC</name>
<dbReference type="GO" id="GO:0016747">
    <property type="term" value="F:acyltransferase activity, transferring groups other than amino-acyl groups"/>
    <property type="evidence" value="ECO:0007669"/>
    <property type="project" value="InterPro"/>
</dbReference>
<dbReference type="Gene3D" id="3.40.630.30">
    <property type="match status" value="1"/>
</dbReference>
<feature type="domain" description="N-acetyltransferase" evidence="1">
    <location>
        <begin position="67"/>
        <end position="210"/>
    </location>
</feature>
<dbReference type="Proteomes" id="UP000036947">
    <property type="component" value="Unassembled WGS sequence"/>
</dbReference>
<dbReference type="PROSITE" id="PS51186">
    <property type="entry name" value="GNAT"/>
    <property type="match status" value="1"/>
</dbReference>
<evidence type="ECO:0000259" key="1">
    <source>
        <dbReference type="PROSITE" id="PS51186"/>
    </source>
</evidence>
<dbReference type="AlphaFoldDB" id="A0A0L0N3M7"/>
<dbReference type="Pfam" id="PF00583">
    <property type="entry name" value="Acetyltransf_1"/>
    <property type="match status" value="1"/>
</dbReference>
<dbReference type="SUPFAM" id="SSF55729">
    <property type="entry name" value="Acyl-CoA N-acyltransferases (Nat)"/>
    <property type="match status" value="1"/>
</dbReference>
<keyword evidence="3" id="KW-1185">Reference proteome</keyword>
<dbReference type="InterPro" id="IPR052523">
    <property type="entry name" value="Trichothecene_AcTrans"/>
</dbReference>
<dbReference type="PANTHER" id="PTHR42791">
    <property type="entry name" value="GNAT FAMILY ACETYLTRANSFERASE"/>
    <property type="match status" value="1"/>
</dbReference>
<reference evidence="2 3" key="1">
    <citation type="journal article" date="2015" name="BMC Genomics">
        <title>The genome of the truffle-parasite Tolypocladium ophioglossoides and the evolution of antifungal peptaibiotics.</title>
        <authorList>
            <person name="Quandt C.A."/>
            <person name="Bushley K.E."/>
            <person name="Spatafora J.W."/>
        </authorList>
    </citation>
    <scope>NUCLEOTIDE SEQUENCE [LARGE SCALE GENOMIC DNA]</scope>
    <source>
        <strain evidence="2 3">CBS 100239</strain>
    </source>
</reference>
<dbReference type="OrthoDB" id="410198at2759"/>